<keyword evidence="3" id="KW-1185">Reference proteome</keyword>
<name>A0AAV0MEA4_9ROSI</name>
<dbReference type="PANTHER" id="PTHR47926:SF501">
    <property type="entry name" value="DYW DOMAIN-CONTAINING PROTEIN"/>
    <property type="match status" value="1"/>
</dbReference>
<organism evidence="2 3">
    <name type="scientific">Linum tenue</name>
    <dbReference type="NCBI Taxonomy" id="586396"/>
    <lineage>
        <taxon>Eukaryota</taxon>
        <taxon>Viridiplantae</taxon>
        <taxon>Streptophyta</taxon>
        <taxon>Embryophyta</taxon>
        <taxon>Tracheophyta</taxon>
        <taxon>Spermatophyta</taxon>
        <taxon>Magnoliopsida</taxon>
        <taxon>eudicotyledons</taxon>
        <taxon>Gunneridae</taxon>
        <taxon>Pentapetalae</taxon>
        <taxon>rosids</taxon>
        <taxon>fabids</taxon>
        <taxon>Malpighiales</taxon>
        <taxon>Linaceae</taxon>
        <taxon>Linum</taxon>
    </lineage>
</organism>
<dbReference type="Gene3D" id="1.25.40.10">
    <property type="entry name" value="Tetratricopeptide repeat domain"/>
    <property type="match status" value="1"/>
</dbReference>
<dbReference type="Pfam" id="PF01535">
    <property type="entry name" value="PPR"/>
    <property type="match status" value="1"/>
</dbReference>
<dbReference type="AlphaFoldDB" id="A0AAV0MEA4"/>
<dbReference type="Proteomes" id="UP001154282">
    <property type="component" value="Unassembled WGS sequence"/>
</dbReference>
<dbReference type="InterPro" id="IPR046848">
    <property type="entry name" value="E_motif"/>
</dbReference>
<dbReference type="GO" id="GO:0003723">
    <property type="term" value="F:RNA binding"/>
    <property type="evidence" value="ECO:0007669"/>
    <property type="project" value="InterPro"/>
</dbReference>
<dbReference type="GO" id="GO:0009451">
    <property type="term" value="P:RNA modification"/>
    <property type="evidence" value="ECO:0007669"/>
    <property type="project" value="InterPro"/>
</dbReference>
<keyword evidence="1" id="KW-0677">Repeat</keyword>
<dbReference type="InterPro" id="IPR002885">
    <property type="entry name" value="PPR_rpt"/>
</dbReference>
<sequence length="96" mass="11281">MVDMLCRTGLVTEAFQFVQEMPIESNPIIWRTLINACRAIGELKLGEEISRQLIRNDPLYESNYVLLSNIYARMSDWEKKRSVREAMYRSGCWKFG</sequence>
<dbReference type="Pfam" id="PF20431">
    <property type="entry name" value="E_motif"/>
    <property type="match status" value="1"/>
</dbReference>
<reference evidence="2" key="1">
    <citation type="submission" date="2022-08" db="EMBL/GenBank/DDBJ databases">
        <authorList>
            <person name="Gutierrez-Valencia J."/>
        </authorList>
    </citation>
    <scope>NUCLEOTIDE SEQUENCE</scope>
</reference>
<comment type="caution">
    <text evidence="2">The sequence shown here is derived from an EMBL/GenBank/DDBJ whole genome shotgun (WGS) entry which is preliminary data.</text>
</comment>
<dbReference type="PANTHER" id="PTHR47926">
    <property type="entry name" value="PENTATRICOPEPTIDE REPEAT-CONTAINING PROTEIN"/>
    <property type="match status" value="1"/>
</dbReference>
<dbReference type="InterPro" id="IPR046960">
    <property type="entry name" value="PPR_At4g14850-like_plant"/>
</dbReference>
<evidence type="ECO:0000256" key="1">
    <source>
        <dbReference type="ARBA" id="ARBA00022737"/>
    </source>
</evidence>
<dbReference type="SUPFAM" id="SSF48452">
    <property type="entry name" value="TPR-like"/>
    <property type="match status" value="1"/>
</dbReference>
<evidence type="ECO:0000313" key="2">
    <source>
        <dbReference type="EMBL" id="CAI0444374.1"/>
    </source>
</evidence>
<evidence type="ECO:0008006" key="4">
    <source>
        <dbReference type="Google" id="ProtNLM"/>
    </source>
</evidence>
<dbReference type="EMBL" id="CAMGYJ010000007">
    <property type="protein sequence ID" value="CAI0444374.1"/>
    <property type="molecule type" value="Genomic_DNA"/>
</dbReference>
<gene>
    <name evidence="2" type="ORF">LITE_LOCUS28081</name>
</gene>
<evidence type="ECO:0000313" key="3">
    <source>
        <dbReference type="Proteomes" id="UP001154282"/>
    </source>
</evidence>
<accession>A0AAV0MEA4</accession>
<protein>
    <recommendedName>
        <fullName evidence="4">Pentatricopeptide repeat-containing protein</fullName>
    </recommendedName>
</protein>
<dbReference type="InterPro" id="IPR011990">
    <property type="entry name" value="TPR-like_helical_dom_sf"/>
</dbReference>
<proteinExistence type="predicted"/>